<dbReference type="EMBL" id="KB932202">
    <property type="protein sequence ID" value="KCV71975.1"/>
    <property type="molecule type" value="Genomic_DNA"/>
</dbReference>
<gene>
    <name evidence="2" type="ORF">H696_01383</name>
</gene>
<organism evidence="2">
    <name type="scientific">Fonticula alba</name>
    <name type="common">Slime mold</name>
    <dbReference type="NCBI Taxonomy" id="691883"/>
    <lineage>
        <taxon>Eukaryota</taxon>
        <taxon>Rotosphaerida</taxon>
        <taxon>Fonticulaceae</taxon>
        <taxon>Fonticula</taxon>
    </lineage>
</organism>
<evidence type="ECO:0000313" key="3">
    <source>
        <dbReference type="Proteomes" id="UP000030693"/>
    </source>
</evidence>
<feature type="region of interest" description="Disordered" evidence="1">
    <location>
        <begin position="616"/>
        <end position="650"/>
    </location>
</feature>
<dbReference type="STRING" id="691883.A0A058ZC44"/>
<feature type="compositionally biased region" description="Low complexity" evidence="1">
    <location>
        <begin position="37"/>
        <end position="51"/>
    </location>
</feature>
<dbReference type="Proteomes" id="UP000030693">
    <property type="component" value="Unassembled WGS sequence"/>
</dbReference>
<proteinExistence type="predicted"/>
<evidence type="ECO:0000256" key="1">
    <source>
        <dbReference type="SAM" id="MobiDB-lite"/>
    </source>
</evidence>
<dbReference type="AlphaFoldDB" id="A0A058ZC44"/>
<dbReference type="PANTHER" id="PTHR15555:SF0">
    <property type="entry name" value="ZINC FINGER HIT DOMAIN-CONTAINING PROTEIN 2"/>
    <property type="match status" value="1"/>
</dbReference>
<dbReference type="Gene3D" id="3.30.60.190">
    <property type="match status" value="1"/>
</dbReference>
<sequence>MDPPPGAPASASPLDDVSLSSMLSSRRFLRRSVFSLPEGAVPPAGAPDAPAQVGRVTILQSSAADEEPSDPGPVPASAPISRRLTTVRPVARETAQLREARLQDCQLCFLRHQEAPPPAGSDFDFRTAPVAAPYRCNRCQVPYCSVRCFADSPLHVRCREDFSRDQVVGELRGKRADREDGRAVVRALTRAWHEERPGAAAIRPDRAFDDATDAAAGELTDGEEAPADERGLEALADPENAPAPALWASISAEDRLELVRAILLGDPEQATEEARTLREHLTAGIEAIRAAGTARPDDTPEAIGVALFEQMISPPAAAGPGQRAAAADGDPAALDITSVAELRAREMDQARRWAPWWATRRRAAPRPDGVPSVLLHPEDVAHGARSGCALFQQALSTRLPPSINHLVILVQLLDFLLAYSYVVRLHGFSGAGDASACSPSCLSCRPHVIEEDAIPPAAGGPCEGLLFRDFLAVSRLYGAAVVDGRRELLNIEKAAAAAATLAAQPAPSADAEPPSPVVVLAAENADGQPAPVVALQQVLWYCVSAFALHVRLDRGLFVSDAFTSAAVDDVATILGGQGAPHLPSGPVSNGGQEAVVSALLHVQGWALGCGRAADACPHAGRRGSTVASPGLRRRQRTASQSGPKPDARRAVTQACMRLRLTTAWVVAGGLGTATADLAGDDASQSTLGGGDGDGGSEAERLLGVVSPLLQQRHRPGPAGTHRPVVVAGEPSGAGDVESAGPVTPAGRLARELRLLVAGLQSQQALVDMLGQSIARMLRHPDGRGGRSTASPEEVDS</sequence>
<feature type="region of interest" description="Disordered" evidence="1">
    <location>
        <begin position="37"/>
        <end position="81"/>
    </location>
</feature>
<dbReference type="InterPro" id="IPR039646">
    <property type="entry name" value="ZNHIT2"/>
</dbReference>
<reference evidence="2" key="1">
    <citation type="submission" date="2013-04" db="EMBL/GenBank/DDBJ databases">
        <title>The Genome Sequence of Fonticula alba ATCC 38817.</title>
        <authorList>
            <consortium name="The Broad Institute Genomics Platform"/>
            <person name="Russ C."/>
            <person name="Cuomo C."/>
            <person name="Burger G."/>
            <person name="Gray M.W."/>
            <person name="Holland P.W.H."/>
            <person name="King N."/>
            <person name="Lang F.B.F."/>
            <person name="Roger A.J."/>
            <person name="Ruiz-Trillo I."/>
            <person name="Brown M."/>
            <person name="Walker B."/>
            <person name="Young S."/>
            <person name="Zeng Q."/>
            <person name="Gargeya S."/>
            <person name="Fitzgerald M."/>
            <person name="Haas B."/>
            <person name="Abouelleil A."/>
            <person name="Allen A.W."/>
            <person name="Alvarado L."/>
            <person name="Arachchi H.M."/>
            <person name="Berlin A.M."/>
            <person name="Chapman S.B."/>
            <person name="Gainer-Dewar J."/>
            <person name="Goldberg J."/>
            <person name="Griggs A."/>
            <person name="Gujja S."/>
            <person name="Hansen M."/>
            <person name="Howarth C."/>
            <person name="Imamovic A."/>
            <person name="Ireland A."/>
            <person name="Larimer J."/>
            <person name="McCowan C."/>
            <person name="Murphy C."/>
            <person name="Pearson M."/>
            <person name="Poon T.W."/>
            <person name="Priest M."/>
            <person name="Roberts A."/>
            <person name="Saif S."/>
            <person name="Shea T."/>
            <person name="Sisk P."/>
            <person name="Sykes S."/>
            <person name="Wortman J."/>
            <person name="Nusbaum C."/>
            <person name="Birren B."/>
        </authorList>
    </citation>
    <scope>NUCLEOTIDE SEQUENCE [LARGE SCALE GENOMIC DNA]</scope>
    <source>
        <strain evidence="2">ATCC 38817</strain>
    </source>
</reference>
<keyword evidence="3" id="KW-1185">Reference proteome</keyword>
<feature type="region of interest" description="Disordered" evidence="1">
    <location>
        <begin position="777"/>
        <end position="796"/>
    </location>
</feature>
<dbReference type="RefSeq" id="XP_009493553.1">
    <property type="nucleotide sequence ID" value="XM_009495278.1"/>
</dbReference>
<accession>A0A058ZC44</accession>
<dbReference type="GeneID" id="20526108"/>
<evidence type="ECO:0008006" key="4">
    <source>
        <dbReference type="Google" id="ProtNLM"/>
    </source>
</evidence>
<evidence type="ECO:0000313" key="2">
    <source>
        <dbReference type="EMBL" id="KCV71975.1"/>
    </source>
</evidence>
<name>A0A058ZC44_FONAL</name>
<protein>
    <recommendedName>
        <fullName evidence="4">HIT-type domain-containing protein</fullName>
    </recommendedName>
</protein>
<dbReference type="OrthoDB" id="10005492at2759"/>
<dbReference type="PANTHER" id="PTHR15555">
    <property type="entry name" value="ZINC FINGER HIT DOMAIN CONTAINING PROTEIN 2 PROTEIN FON -RELATED"/>
    <property type="match status" value="1"/>
</dbReference>
<feature type="region of interest" description="Disordered" evidence="1">
    <location>
        <begin position="676"/>
        <end position="697"/>
    </location>
</feature>